<dbReference type="Proteomes" id="UP000027142">
    <property type="component" value="Chromosome"/>
</dbReference>
<keyword evidence="1" id="KW-0732">Signal</keyword>
<proteinExistence type="predicted"/>
<accession>A0A060M1K5</accession>
<dbReference type="eggNOG" id="ENOG5033E2D">
    <property type="taxonomic scope" value="Bacteria"/>
</dbReference>
<gene>
    <name evidence="2" type="ORF">BleG1_3358</name>
</gene>
<evidence type="ECO:0000313" key="2">
    <source>
        <dbReference type="EMBL" id="AIC95905.1"/>
    </source>
</evidence>
<dbReference type="RefSeq" id="WP_038483366.1">
    <property type="nucleotide sequence ID" value="NZ_CP003923.1"/>
</dbReference>
<dbReference type="AlphaFoldDB" id="A0A060M1K5"/>
<evidence type="ECO:0000256" key="1">
    <source>
        <dbReference type="SAM" id="SignalP"/>
    </source>
</evidence>
<dbReference type="EMBL" id="CP003923">
    <property type="protein sequence ID" value="AIC95905.1"/>
    <property type="molecule type" value="Genomic_DNA"/>
</dbReference>
<feature type="chain" id="PRO_5001588555" evidence="1">
    <location>
        <begin position="26"/>
        <end position="143"/>
    </location>
</feature>
<dbReference type="OrthoDB" id="2083243at2"/>
<organism evidence="2 3">
    <name type="scientific">Shouchella lehensis G1</name>
    <dbReference type="NCBI Taxonomy" id="1246626"/>
    <lineage>
        <taxon>Bacteria</taxon>
        <taxon>Bacillati</taxon>
        <taxon>Bacillota</taxon>
        <taxon>Bacilli</taxon>
        <taxon>Bacillales</taxon>
        <taxon>Bacillaceae</taxon>
        <taxon>Shouchella</taxon>
    </lineage>
</organism>
<feature type="signal peptide" evidence="1">
    <location>
        <begin position="1"/>
        <end position="25"/>
    </location>
</feature>
<protein>
    <submittedName>
        <fullName evidence="2">Uncharacterized protein</fullName>
    </submittedName>
</protein>
<evidence type="ECO:0000313" key="3">
    <source>
        <dbReference type="Proteomes" id="UP000027142"/>
    </source>
</evidence>
<reference evidence="2 3" key="1">
    <citation type="journal article" date="2014" name="Gene">
        <title>A comparative genomic analysis of the alkalitolerant soil bacterium Bacillus lehensis G1.</title>
        <authorList>
            <person name="Noor Y.M."/>
            <person name="Samsulrizal N.H."/>
            <person name="Jema'on N.A."/>
            <person name="Low K.O."/>
            <person name="Ramli A.N."/>
            <person name="Alias N.I."/>
            <person name="Damis S.I."/>
            <person name="Fuzi S.F."/>
            <person name="Isa M.N."/>
            <person name="Murad A.M."/>
            <person name="Raih M.F."/>
            <person name="Bakar F.D."/>
            <person name="Najimudin N."/>
            <person name="Mahadi N.M."/>
            <person name="Illias R.M."/>
        </authorList>
    </citation>
    <scope>NUCLEOTIDE SEQUENCE [LARGE SCALE GENOMIC DNA]</scope>
    <source>
        <strain evidence="2 3">G1</strain>
    </source>
</reference>
<dbReference type="PATRIC" id="fig|1246626.3.peg.3335"/>
<sequence>MHSQIKSVLLLIVCIYMVWQPVAMAATPIDVFSIDEEKVVYQTEGTPQAQHTAQQLIQSIDGLVTAINPLPASGYLVKVTFDQPYYVKNYWFHAAVTQAIFVYDKGNSSSVMLINEENQSIFFTLSRDVEELFALIQFKPTLS</sequence>
<dbReference type="KEGG" id="ble:BleG1_3358"/>
<keyword evidence="3" id="KW-1185">Reference proteome</keyword>
<dbReference type="HOGENOM" id="CLU_131345_0_0_9"/>
<name>A0A060M1K5_9BACI</name>